<keyword evidence="3 4" id="KW-0964">Secreted</keyword>
<dbReference type="PANTHER" id="PTHR46442">
    <property type="entry name" value="DIRIGENT PROTEIN"/>
    <property type="match status" value="1"/>
</dbReference>
<proteinExistence type="inferred from homology"/>
<gene>
    <name evidence="5" type="ORF">E2562_013268</name>
</gene>
<name>A0A6G1D384_9ORYZ</name>
<keyword evidence="6" id="KW-1185">Reference proteome</keyword>
<reference evidence="5 6" key="1">
    <citation type="submission" date="2019-11" db="EMBL/GenBank/DDBJ databases">
        <title>Whole genome sequence of Oryza granulata.</title>
        <authorList>
            <person name="Li W."/>
        </authorList>
    </citation>
    <scope>NUCLEOTIDE SEQUENCE [LARGE SCALE GENOMIC DNA]</scope>
    <source>
        <strain evidence="6">cv. Menghai</strain>
        <tissue evidence="5">Leaf</tissue>
    </source>
</reference>
<comment type="similarity">
    <text evidence="1 4">Belongs to the plant dirigent protein family.</text>
</comment>
<keyword evidence="4" id="KW-0052">Apoplast</keyword>
<dbReference type="OrthoDB" id="674745at2759"/>
<dbReference type="Proteomes" id="UP000479710">
    <property type="component" value="Unassembled WGS sequence"/>
</dbReference>
<dbReference type="GO" id="GO:0009699">
    <property type="term" value="P:phenylpropanoid biosynthetic process"/>
    <property type="evidence" value="ECO:0007669"/>
    <property type="project" value="UniProtKB-ARBA"/>
</dbReference>
<accession>A0A6G1D384</accession>
<dbReference type="AlphaFoldDB" id="A0A6G1D384"/>
<evidence type="ECO:0000256" key="4">
    <source>
        <dbReference type="RuleBase" id="RU363099"/>
    </source>
</evidence>
<dbReference type="GO" id="GO:0048046">
    <property type="term" value="C:apoplast"/>
    <property type="evidence" value="ECO:0007669"/>
    <property type="project" value="UniProtKB-SubCell"/>
</dbReference>
<comment type="caution">
    <text evidence="5">The sequence shown here is derived from an EMBL/GenBank/DDBJ whole genome shotgun (WGS) entry which is preliminary data.</text>
</comment>
<comment type="subunit">
    <text evidence="2 4">Homodimer.</text>
</comment>
<keyword evidence="4" id="KW-0732">Signal</keyword>
<evidence type="ECO:0000313" key="6">
    <source>
        <dbReference type="Proteomes" id="UP000479710"/>
    </source>
</evidence>
<comment type="function">
    <text evidence="4">Dirigent proteins impart stereoselectivity on the phenoxy radical-coupling reaction, yielding optically active lignans from two molecules of coniferyl alcohol in the biosynthesis of lignans, flavonolignans, and alkaloids and thus plays a central role in plant secondary metabolism.</text>
</comment>
<comment type="subcellular location">
    <subcellularLocation>
        <location evidence="4">Secreted</location>
        <location evidence="4">Extracellular space</location>
        <location evidence="4">Apoplast</location>
    </subcellularLocation>
</comment>
<feature type="signal peptide" evidence="4">
    <location>
        <begin position="1"/>
        <end position="25"/>
    </location>
</feature>
<evidence type="ECO:0000256" key="1">
    <source>
        <dbReference type="ARBA" id="ARBA00010746"/>
    </source>
</evidence>
<dbReference type="InterPro" id="IPR004265">
    <property type="entry name" value="Dirigent"/>
</dbReference>
<dbReference type="Gene3D" id="2.40.480.10">
    <property type="entry name" value="Allene oxide cyclase-like"/>
    <property type="match status" value="1"/>
</dbReference>
<feature type="chain" id="PRO_5026376870" description="Dirigent protein" evidence="4">
    <location>
        <begin position="26"/>
        <end position="195"/>
    </location>
</feature>
<dbReference type="PANTHER" id="PTHR46442:SF6">
    <property type="entry name" value="DIRIGENT PROTEIN 5"/>
    <property type="match status" value="1"/>
</dbReference>
<dbReference type="EMBL" id="SPHZ02000007">
    <property type="protein sequence ID" value="KAF0906876.1"/>
    <property type="molecule type" value="Genomic_DNA"/>
</dbReference>
<dbReference type="InterPro" id="IPR044859">
    <property type="entry name" value="Allene_oxi_cyc_Dirigent"/>
</dbReference>
<evidence type="ECO:0000256" key="3">
    <source>
        <dbReference type="ARBA" id="ARBA00022525"/>
    </source>
</evidence>
<sequence length="195" mass="21468">MATWSKASLIVAAIFLLGSASVAHGRSRRFIRSYDEPCKEMTLYFHDIIYDFSNSTSNSTSAVVAKPTALLQSMNTSVFGTMVVFNDPMTEGKALPPSLEETTVRAQGLYFYNKKQSPADAWFAFSIVFNSTAHRGTLNLMGADLVSETTRDFSVVGGTGDFFMARGVASVCGDAVEGFTYFRLQMDIKLYECYV</sequence>
<protein>
    <recommendedName>
        <fullName evidence="4">Dirigent protein</fullName>
    </recommendedName>
</protein>
<dbReference type="Pfam" id="PF03018">
    <property type="entry name" value="Dirigent"/>
    <property type="match status" value="1"/>
</dbReference>
<organism evidence="5 6">
    <name type="scientific">Oryza meyeriana var. granulata</name>
    <dbReference type="NCBI Taxonomy" id="110450"/>
    <lineage>
        <taxon>Eukaryota</taxon>
        <taxon>Viridiplantae</taxon>
        <taxon>Streptophyta</taxon>
        <taxon>Embryophyta</taxon>
        <taxon>Tracheophyta</taxon>
        <taxon>Spermatophyta</taxon>
        <taxon>Magnoliopsida</taxon>
        <taxon>Liliopsida</taxon>
        <taxon>Poales</taxon>
        <taxon>Poaceae</taxon>
        <taxon>BOP clade</taxon>
        <taxon>Oryzoideae</taxon>
        <taxon>Oryzeae</taxon>
        <taxon>Oryzinae</taxon>
        <taxon>Oryza</taxon>
        <taxon>Oryza meyeriana</taxon>
    </lineage>
</organism>
<evidence type="ECO:0000256" key="2">
    <source>
        <dbReference type="ARBA" id="ARBA00011738"/>
    </source>
</evidence>
<evidence type="ECO:0000313" key="5">
    <source>
        <dbReference type="EMBL" id="KAF0906876.1"/>
    </source>
</evidence>